<keyword evidence="2" id="KW-0479">Metal-binding</keyword>
<dbReference type="InterPro" id="IPR036188">
    <property type="entry name" value="FAD/NAD-bd_sf"/>
</dbReference>
<dbReference type="PANTHER" id="PTHR43498">
    <property type="entry name" value="FERREDOXIN:COB-COM HETERODISULFIDE REDUCTASE SUBUNIT A"/>
    <property type="match status" value="1"/>
</dbReference>
<keyword evidence="1" id="KW-0004">4Fe-4S</keyword>
<dbReference type="RefSeq" id="WP_131894471.1">
    <property type="nucleotide sequence ID" value="NZ_SMKZ01000013.1"/>
</dbReference>
<dbReference type="GO" id="GO:0046872">
    <property type="term" value="F:metal ion binding"/>
    <property type="evidence" value="ECO:0007669"/>
    <property type="project" value="UniProtKB-KW"/>
</dbReference>
<organism evidence="6 7">
    <name type="scientific">Jiangella asiatica</name>
    <dbReference type="NCBI Taxonomy" id="2530372"/>
    <lineage>
        <taxon>Bacteria</taxon>
        <taxon>Bacillati</taxon>
        <taxon>Actinomycetota</taxon>
        <taxon>Actinomycetes</taxon>
        <taxon>Jiangellales</taxon>
        <taxon>Jiangellaceae</taxon>
        <taxon>Jiangella</taxon>
    </lineage>
</organism>
<evidence type="ECO:0000313" key="7">
    <source>
        <dbReference type="Proteomes" id="UP000294739"/>
    </source>
</evidence>
<accession>A0A4R5DFV6</accession>
<keyword evidence="7" id="KW-1185">Reference proteome</keyword>
<dbReference type="Pfam" id="PF12831">
    <property type="entry name" value="FAD_oxidored"/>
    <property type="match status" value="1"/>
</dbReference>
<evidence type="ECO:0000256" key="5">
    <source>
        <dbReference type="ARBA" id="ARBA00023014"/>
    </source>
</evidence>
<dbReference type="GO" id="GO:0016491">
    <property type="term" value="F:oxidoreductase activity"/>
    <property type="evidence" value="ECO:0007669"/>
    <property type="project" value="UniProtKB-KW"/>
</dbReference>
<dbReference type="EMBL" id="SMKZ01000013">
    <property type="protein sequence ID" value="TDE10674.1"/>
    <property type="molecule type" value="Genomic_DNA"/>
</dbReference>
<name>A0A4R5DFV6_9ACTN</name>
<sequence>MEMQRAEYDVVVAGGGTAGAIAAIAAARTGARTLVVEKYGYLGGMLSLGMSLIGARDAEGHWALGGVGRELIDALIAAGYATAPLPYSDSGTVAQDPEMLKMYLMRMARDAGAEMLFHSVVVAATTENGQVTSVTVANKAGLEQVSAAAYVDATGDADLVARAGGEFTLGRCGDNLSQPVSNIFRVANVDFEKTWQYLEAHPEERAAPKGWSGEAYTMQYIREAPGAHVSSFNSLIRTARKAGDFSIDRHRICLYTFPGRTDTVVNVTRVHGVDGTDPRQVSQAEADLQLQTLEAMNFLRKYVPGFENSYLIALPHQLGVRESRHISGDYKLTRDDVTSGRDFSDQIGRGAYPVDIHDVTTTADTNAQGERVTGGGLTMRRINRSYGIPLRSLLPVGLQNVVVAGRGISADHEAAASARGQAACMVIGHAAGTASALAVQQGRPVRRVDLKELQERLRKQGAILER</sequence>
<dbReference type="SUPFAM" id="SSF51905">
    <property type="entry name" value="FAD/NAD(P)-binding domain"/>
    <property type="match status" value="1"/>
</dbReference>
<comment type="caution">
    <text evidence="6">The sequence shown here is derived from an EMBL/GenBank/DDBJ whole genome shotgun (WGS) entry which is preliminary data.</text>
</comment>
<dbReference type="OrthoDB" id="177652at2"/>
<proteinExistence type="predicted"/>
<evidence type="ECO:0000256" key="2">
    <source>
        <dbReference type="ARBA" id="ARBA00022723"/>
    </source>
</evidence>
<evidence type="ECO:0000256" key="3">
    <source>
        <dbReference type="ARBA" id="ARBA00023002"/>
    </source>
</evidence>
<dbReference type="InParanoid" id="A0A4R5DFV6"/>
<dbReference type="Gene3D" id="3.50.50.60">
    <property type="entry name" value="FAD/NAD(P)-binding domain"/>
    <property type="match status" value="1"/>
</dbReference>
<evidence type="ECO:0000256" key="4">
    <source>
        <dbReference type="ARBA" id="ARBA00023004"/>
    </source>
</evidence>
<gene>
    <name evidence="6" type="ORF">E1269_11410</name>
</gene>
<keyword evidence="4" id="KW-0408">Iron</keyword>
<reference evidence="6 7" key="1">
    <citation type="submission" date="2019-03" db="EMBL/GenBank/DDBJ databases">
        <title>Draft genome sequences of novel Actinobacteria.</title>
        <authorList>
            <person name="Sahin N."/>
            <person name="Ay H."/>
            <person name="Saygin H."/>
        </authorList>
    </citation>
    <scope>NUCLEOTIDE SEQUENCE [LARGE SCALE GENOMIC DNA]</scope>
    <source>
        <strain evidence="6 7">5K138</strain>
    </source>
</reference>
<dbReference type="AlphaFoldDB" id="A0A4R5DFV6"/>
<evidence type="ECO:0000313" key="6">
    <source>
        <dbReference type="EMBL" id="TDE10674.1"/>
    </source>
</evidence>
<dbReference type="GO" id="GO:0051539">
    <property type="term" value="F:4 iron, 4 sulfur cluster binding"/>
    <property type="evidence" value="ECO:0007669"/>
    <property type="project" value="UniProtKB-KW"/>
</dbReference>
<dbReference type="InterPro" id="IPR039650">
    <property type="entry name" value="HdrA-like"/>
</dbReference>
<dbReference type="Proteomes" id="UP000294739">
    <property type="component" value="Unassembled WGS sequence"/>
</dbReference>
<protein>
    <submittedName>
        <fullName evidence="6">FAD-dependent oxidoreductase</fullName>
    </submittedName>
</protein>
<keyword evidence="3" id="KW-0560">Oxidoreductase</keyword>
<dbReference type="PANTHER" id="PTHR43498:SF1">
    <property type="entry name" value="COB--COM HETERODISULFIDE REDUCTASE IRON-SULFUR SUBUNIT A"/>
    <property type="match status" value="1"/>
</dbReference>
<keyword evidence="5" id="KW-0411">Iron-sulfur</keyword>
<evidence type="ECO:0000256" key="1">
    <source>
        <dbReference type="ARBA" id="ARBA00022485"/>
    </source>
</evidence>